<feature type="transmembrane region" description="Helical" evidence="1">
    <location>
        <begin position="134"/>
        <end position="152"/>
    </location>
</feature>
<dbReference type="Proteomes" id="UP000052052">
    <property type="component" value="Unassembled WGS sequence"/>
</dbReference>
<evidence type="ECO:0000313" key="2">
    <source>
        <dbReference type="EMBL" id="KRG68917.1"/>
    </source>
</evidence>
<feature type="transmembrane region" description="Helical" evidence="1">
    <location>
        <begin position="30"/>
        <end position="49"/>
    </location>
</feature>
<organism evidence="2 3">
    <name type="scientific">Pseudoxanthomonas dokdonensis</name>
    <dbReference type="NCBI Taxonomy" id="344882"/>
    <lineage>
        <taxon>Bacteria</taxon>
        <taxon>Pseudomonadati</taxon>
        <taxon>Pseudomonadota</taxon>
        <taxon>Gammaproteobacteria</taxon>
        <taxon>Lysobacterales</taxon>
        <taxon>Lysobacteraceae</taxon>
        <taxon>Pseudoxanthomonas</taxon>
    </lineage>
</organism>
<name>A0A0R0CH84_9GAMM</name>
<dbReference type="RefSeq" id="WP_057658844.1">
    <property type="nucleotide sequence ID" value="NZ_LDJL01000011.1"/>
</dbReference>
<dbReference type="Pfam" id="PF06166">
    <property type="entry name" value="DUF979"/>
    <property type="match status" value="1"/>
</dbReference>
<accession>A0A0R0CH84</accession>
<dbReference type="InterPro" id="IPR009323">
    <property type="entry name" value="DUF979"/>
</dbReference>
<feature type="transmembrane region" description="Helical" evidence="1">
    <location>
        <begin position="261"/>
        <end position="283"/>
    </location>
</feature>
<proteinExistence type="predicted"/>
<feature type="transmembrane region" description="Helical" evidence="1">
    <location>
        <begin position="216"/>
        <end position="249"/>
    </location>
</feature>
<dbReference type="EMBL" id="LDJL01000011">
    <property type="protein sequence ID" value="KRG68917.1"/>
    <property type="molecule type" value="Genomic_DNA"/>
</dbReference>
<feature type="transmembrane region" description="Helical" evidence="1">
    <location>
        <begin position="173"/>
        <end position="196"/>
    </location>
</feature>
<feature type="transmembrane region" description="Helical" evidence="1">
    <location>
        <begin position="6"/>
        <end position="23"/>
    </location>
</feature>
<gene>
    <name evidence="2" type="ORF">ABB29_10635</name>
</gene>
<evidence type="ECO:0008006" key="4">
    <source>
        <dbReference type="Google" id="ProtNLM"/>
    </source>
</evidence>
<keyword evidence="3" id="KW-1185">Reference proteome</keyword>
<protein>
    <recommendedName>
        <fullName evidence="4">Permease</fullName>
    </recommendedName>
</protein>
<sequence length="322" mass="34673">MLKIEYFYWLIGAFLLITALFNLRERRHAAGLFWLLLVMPFAFGSHILQANAAGVHWPAQWMGAGVIALGVLAALARLGTPADREDEKQRREASAQRLRNRLFWPALLIPLLTMLLFLSGKWLPGMDQILDSKALTLSSLGLASLLAMLAAWRVTRAAPLEPLAQGRRLLDALGWAVLLPMVLATLGGVFAATGIGDIIAGLVGRVIPIDSRLACLLAFAAGMVLFTVIMGNAFAAFPVMMAGVGLPLLIQKHGADPASLGALGMLTGYCGTLLTPMAANFNIVPAVLLELKDQYGVIRAQSFTAFALLAVNLLLMAWLCFR</sequence>
<dbReference type="AlphaFoldDB" id="A0A0R0CH84"/>
<feature type="transmembrane region" description="Helical" evidence="1">
    <location>
        <begin position="303"/>
        <end position="321"/>
    </location>
</feature>
<evidence type="ECO:0000313" key="3">
    <source>
        <dbReference type="Proteomes" id="UP000052052"/>
    </source>
</evidence>
<keyword evidence="1" id="KW-0812">Transmembrane</keyword>
<reference evidence="2 3" key="1">
    <citation type="submission" date="2015-05" db="EMBL/GenBank/DDBJ databases">
        <title>Genome sequencing and analysis of members of genus Stenotrophomonas.</title>
        <authorList>
            <person name="Patil P.P."/>
            <person name="Midha S."/>
            <person name="Patil P.B."/>
        </authorList>
    </citation>
    <scope>NUCLEOTIDE SEQUENCE [LARGE SCALE GENOMIC DNA]</scope>
    <source>
        <strain evidence="2 3">DSM 21858</strain>
    </source>
</reference>
<keyword evidence="1" id="KW-1133">Transmembrane helix</keyword>
<evidence type="ECO:0000256" key="1">
    <source>
        <dbReference type="SAM" id="Phobius"/>
    </source>
</evidence>
<dbReference type="STRING" id="344882.ABB29_10635"/>
<feature type="transmembrane region" description="Helical" evidence="1">
    <location>
        <begin position="101"/>
        <end position="122"/>
    </location>
</feature>
<dbReference type="OrthoDB" id="1689651at2"/>
<comment type="caution">
    <text evidence="2">The sequence shown here is derived from an EMBL/GenBank/DDBJ whole genome shotgun (WGS) entry which is preliminary data.</text>
</comment>
<dbReference type="PATRIC" id="fig|344882.3.peg.498"/>
<feature type="transmembrane region" description="Helical" evidence="1">
    <location>
        <begin position="61"/>
        <end position="80"/>
    </location>
</feature>
<keyword evidence="1" id="KW-0472">Membrane</keyword>